<dbReference type="PRINTS" id="PR00344">
    <property type="entry name" value="BCTRLSENSOR"/>
</dbReference>
<dbReference type="Gene3D" id="1.10.287.130">
    <property type="match status" value="1"/>
</dbReference>
<dbReference type="Pfam" id="PF13426">
    <property type="entry name" value="PAS_9"/>
    <property type="match status" value="1"/>
</dbReference>
<gene>
    <name evidence="15" type="ORF">MEBOL_002585</name>
</gene>
<dbReference type="EMBL" id="CP022163">
    <property type="protein sequence ID" value="ATB29136.1"/>
    <property type="molecule type" value="Genomic_DNA"/>
</dbReference>
<dbReference type="CDD" id="cd00130">
    <property type="entry name" value="PAS"/>
    <property type="match status" value="1"/>
</dbReference>
<keyword evidence="16" id="KW-1185">Reference proteome</keyword>
<feature type="transmembrane region" description="Helical" evidence="10">
    <location>
        <begin position="137"/>
        <end position="157"/>
    </location>
</feature>
<evidence type="ECO:0000259" key="12">
    <source>
        <dbReference type="PROSITE" id="PS50110"/>
    </source>
</evidence>
<dbReference type="InterPro" id="IPR000700">
    <property type="entry name" value="PAS-assoc_C"/>
</dbReference>
<keyword evidence="4" id="KW-1003">Cell membrane</keyword>
<dbReference type="Pfam" id="PF00072">
    <property type="entry name" value="Response_reg"/>
    <property type="match status" value="1"/>
</dbReference>
<dbReference type="SMART" id="SM00388">
    <property type="entry name" value="HisKA"/>
    <property type="match status" value="1"/>
</dbReference>
<dbReference type="Pfam" id="PF00512">
    <property type="entry name" value="HisKA"/>
    <property type="match status" value="1"/>
</dbReference>
<dbReference type="InterPro" id="IPR011006">
    <property type="entry name" value="CheY-like_superfamily"/>
</dbReference>
<dbReference type="SUPFAM" id="SSF55785">
    <property type="entry name" value="PYP-like sensor domain (PAS domain)"/>
    <property type="match status" value="1"/>
</dbReference>
<keyword evidence="6 10" id="KW-0812">Transmembrane</keyword>
<keyword evidence="5 9" id="KW-0597">Phosphoprotein</keyword>
<feature type="transmembrane region" description="Helical" evidence="10">
    <location>
        <begin position="169"/>
        <end position="185"/>
    </location>
</feature>
<sequence length="783" mass="83939">MAIVYLASTWLGLTHAALVGTASPVWSSAGVALAGLYRLGLSRWPAIFVASLVVHLLPASLSPAAALAIAAGNTLEAVLGVWLLRRLGFSPELTRIQDVLVLTLTAATGTLASVLAGVLGLTLSGGGSWDSVALTAWGWWLGNALGVLVVGSALMWCSQHRPEPRGREALVLTLLTFGLCLGPLFSGNWTLARVSAQVLLLLPMGAWAAWRFGSRTAAYCVLLLVGVSLWSGISGPAPVLASAMEAGGVLKPRLFLVIVAFTGLLLMAARAERGMSSTQLEVLTTALRGVQEGVLVCEQFPGEAPRLVFANAAFLEMGGWRREELLGHSPFSLWGDALEPEAHQRLQEAVRSRRPFQGEVAMAHRDGSRVYTEMHLSFVRAAGGRGTFLVSTHRDLTAQKRLQAQLASAERIAAVGTLAAGVGHEINNPLAYLLLNLEGAMRSLKKGPEHVAEARARLEYVREGAERIRVIARDLKVFSRQEGEEREMLNVNEVVVPALRMAAHAVRARARLVEDFGSPPRVLGCEARLGQVLLNLLVNALQSIPEGNPEQHEVRVRTGSDALGRALVEVSDTGCGMAPHVLERIFEPFFTTKPSGEGTGLGLAICQQIVQSHGGELQVRSEQGKGSVFTLVLPAAEPSTEAKTPGLTSLVPVAPPRRRILIIDDEPRLAQSMRMLIEPSHDVVVTTRGAEAMAWVSAGQRFDLVLCDLQMPGTTGMDVYSHLRAHAPELLERLVFISGGAYTQATCDFVRSVRNRILEKPVRPDELLATIDEELATSSSSAA</sequence>
<dbReference type="PANTHER" id="PTHR43065:SF42">
    <property type="entry name" value="TWO-COMPONENT SENSOR PPRA"/>
    <property type="match status" value="1"/>
</dbReference>
<evidence type="ECO:0000259" key="11">
    <source>
        <dbReference type="PROSITE" id="PS50109"/>
    </source>
</evidence>
<dbReference type="GO" id="GO:0005886">
    <property type="term" value="C:plasma membrane"/>
    <property type="evidence" value="ECO:0007669"/>
    <property type="project" value="UniProtKB-SubCell"/>
</dbReference>
<feature type="domain" description="PAS" evidence="13">
    <location>
        <begin position="279"/>
        <end position="359"/>
    </location>
</feature>
<dbReference type="SUPFAM" id="SSF55874">
    <property type="entry name" value="ATPase domain of HSP90 chaperone/DNA topoisomerase II/histidine kinase"/>
    <property type="match status" value="1"/>
</dbReference>
<dbReference type="Gene3D" id="3.40.50.2300">
    <property type="match status" value="1"/>
</dbReference>
<dbReference type="InterPro" id="IPR000014">
    <property type="entry name" value="PAS"/>
</dbReference>
<feature type="transmembrane region" description="Helical" evidence="10">
    <location>
        <begin position="99"/>
        <end position="125"/>
    </location>
</feature>
<dbReference type="Gene3D" id="3.30.450.20">
    <property type="entry name" value="PAS domain"/>
    <property type="match status" value="1"/>
</dbReference>
<dbReference type="EC" id="2.7.13.3" evidence="3"/>
<evidence type="ECO:0000256" key="9">
    <source>
        <dbReference type="PROSITE-ProRule" id="PRU00169"/>
    </source>
</evidence>
<dbReference type="InterPro" id="IPR004358">
    <property type="entry name" value="Sig_transdc_His_kin-like_C"/>
</dbReference>
<proteinExistence type="predicted"/>
<dbReference type="InterPro" id="IPR036097">
    <property type="entry name" value="HisK_dim/P_sf"/>
</dbReference>
<evidence type="ECO:0000256" key="5">
    <source>
        <dbReference type="ARBA" id="ARBA00022553"/>
    </source>
</evidence>
<dbReference type="PROSITE" id="PS50113">
    <property type="entry name" value="PAC"/>
    <property type="match status" value="1"/>
</dbReference>
<dbReference type="KEGG" id="mbd:MEBOL_002585"/>
<dbReference type="SUPFAM" id="SSF52172">
    <property type="entry name" value="CheY-like"/>
    <property type="match status" value="1"/>
</dbReference>
<dbReference type="GO" id="GO:0000155">
    <property type="term" value="F:phosphorelay sensor kinase activity"/>
    <property type="evidence" value="ECO:0007669"/>
    <property type="project" value="InterPro"/>
</dbReference>
<evidence type="ECO:0000256" key="6">
    <source>
        <dbReference type="ARBA" id="ARBA00022692"/>
    </source>
</evidence>
<protein>
    <recommendedName>
        <fullName evidence="3">histidine kinase</fullName>
        <ecNumber evidence="3">2.7.13.3</ecNumber>
    </recommendedName>
</protein>
<dbReference type="SUPFAM" id="SSF47384">
    <property type="entry name" value="Homodimeric domain of signal transducing histidine kinase"/>
    <property type="match status" value="1"/>
</dbReference>
<comment type="subcellular location">
    <subcellularLocation>
        <location evidence="2">Cell membrane</location>
        <topology evidence="2">Multi-pass membrane protein</topology>
    </subcellularLocation>
</comment>
<evidence type="ECO:0000256" key="2">
    <source>
        <dbReference type="ARBA" id="ARBA00004651"/>
    </source>
</evidence>
<feature type="transmembrane region" description="Helical" evidence="10">
    <location>
        <begin position="253"/>
        <end position="269"/>
    </location>
</feature>
<dbReference type="Pfam" id="PF02518">
    <property type="entry name" value="HATPase_c"/>
    <property type="match status" value="1"/>
</dbReference>
<dbReference type="PROSITE" id="PS50112">
    <property type="entry name" value="PAS"/>
    <property type="match status" value="1"/>
</dbReference>
<dbReference type="PANTHER" id="PTHR43065">
    <property type="entry name" value="SENSOR HISTIDINE KINASE"/>
    <property type="match status" value="1"/>
</dbReference>
<dbReference type="InterPro" id="IPR001610">
    <property type="entry name" value="PAC"/>
</dbReference>
<evidence type="ECO:0000256" key="1">
    <source>
        <dbReference type="ARBA" id="ARBA00000085"/>
    </source>
</evidence>
<dbReference type="PROSITE" id="PS50109">
    <property type="entry name" value="HIS_KIN"/>
    <property type="match status" value="1"/>
</dbReference>
<feature type="domain" description="Response regulatory" evidence="12">
    <location>
        <begin position="659"/>
        <end position="775"/>
    </location>
</feature>
<feature type="domain" description="PAC" evidence="14">
    <location>
        <begin position="356"/>
        <end position="408"/>
    </location>
</feature>
<dbReference type="InterPro" id="IPR003594">
    <property type="entry name" value="HATPase_dom"/>
</dbReference>
<evidence type="ECO:0000313" key="15">
    <source>
        <dbReference type="EMBL" id="ATB29136.1"/>
    </source>
</evidence>
<feature type="modified residue" description="4-aspartylphosphate" evidence="9">
    <location>
        <position position="708"/>
    </location>
</feature>
<dbReference type="AlphaFoldDB" id="A0A250IDV4"/>
<feature type="transmembrane region" description="Helical" evidence="10">
    <location>
        <begin position="217"/>
        <end position="233"/>
    </location>
</feature>
<dbReference type="SMART" id="SM00086">
    <property type="entry name" value="PAC"/>
    <property type="match status" value="1"/>
</dbReference>
<dbReference type="InterPro" id="IPR007895">
    <property type="entry name" value="MASE1"/>
</dbReference>
<keyword evidence="7 10" id="KW-1133">Transmembrane helix</keyword>
<organism evidence="15 16">
    <name type="scientific">Melittangium boletus DSM 14713</name>
    <dbReference type="NCBI Taxonomy" id="1294270"/>
    <lineage>
        <taxon>Bacteria</taxon>
        <taxon>Pseudomonadati</taxon>
        <taxon>Myxococcota</taxon>
        <taxon>Myxococcia</taxon>
        <taxon>Myxococcales</taxon>
        <taxon>Cystobacterineae</taxon>
        <taxon>Archangiaceae</taxon>
        <taxon>Melittangium</taxon>
    </lineage>
</organism>
<dbReference type="InterPro" id="IPR035965">
    <property type="entry name" value="PAS-like_dom_sf"/>
</dbReference>
<dbReference type="PROSITE" id="PS50110">
    <property type="entry name" value="RESPONSE_REGULATORY"/>
    <property type="match status" value="1"/>
</dbReference>
<evidence type="ECO:0000259" key="13">
    <source>
        <dbReference type="PROSITE" id="PS50112"/>
    </source>
</evidence>
<feature type="transmembrane region" description="Helical" evidence="10">
    <location>
        <begin position="44"/>
        <end position="61"/>
    </location>
</feature>
<comment type="catalytic activity">
    <reaction evidence="1">
        <text>ATP + protein L-histidine = ADP + protein N-phospho-L-histidine.</text>
        <dbReference type="EC" id="2.7.13.3"/>
    </reaction>
</comment>
<dbReference type="SMART" id="SM00091">
    <property type="entry name" value="PAS"/>
    <property type="match status" value="1"/>
</dbReference>
<feature type="transmembrane region" description="Helical" evidence="10">
    <location>
        <begin position="67"/>
        <end position="87"/>
    </location>
</feature>
<dbReference type="InterPro" id="IPR036890">
    <property type="entry name" value="HATPase_C_sf"/>
</dbReference>
<evidence type="ECO:0000256" key="8">
    <source>
        <dbReference type="ARBA" id="ARBA00023136"/>
    </source>
</evidence>
<evidence type="ECO:0000259" key="14">
    <source>
        <dbReference type="PROSITE" id="PS50113"/>
    </source>
</evidence>
<dbReference type="Gene3D" id="3.30.565.10">
    <property type="entry name" value="Histidine kinase-like ATPase, C-terminal domain"/>
    <property type="match status" value="1"/>
</dbReference>
<dbReference type="SMART" id="SM00387">
    <property type="entry name" value="HATPase_c"/>
    <property type="match status" value="1"/>
</dbReference>
<dbReference type="SMART" id="SM00448">
    <property type="entry name" value="REC"/>
    <property type="match status" value="1"/>
</dbReference>
<dbReference type="Proteomes" id="UP000217289">
    <property type="component" value="Chromosome"/>
</dbReference>
<evidence type="ECO:0000256" key="3">
    <source>
        <dbReference type="ARBA" id="ARBA00012438"/>
    </source>
</evidence>
<evidence type="ECO:0000256" key="4">
    <source>
        <dbReference type="ARBA" id="ARBA00022475"/>
    </source>
</evidence>
<evidence type="ECO:0000256" key="10">
    <source>
        <dbReference type="SAM" id="Phobius"/>
    </source>
</evidence>
<accession>A0A250IDV4</accession>
<evidence type="ECO:0000256" key="7">
    <source>
        <dbReference type="ARBA" id="ARBA00022989"/>
    </source>
</evidence>
<dbReference type="InterPro" id="IPR003661">
    <property type="entry name" value="HisK_dim/P_dom"/>
</dbReference>
<dbReference type="InterPro" id="IPR001789">
    <property type="entry name" value="Sig_transdc_resp-reg_receiver"/>
</dbReference>
<dbReference type="Pfam" id="PF05231">
    <property type="entry name" value="MASE1"/>
    <property type="match status" value="1"/>
</dbReference>
<keyword evidence="8 10" id="KW-0472">Membrane</keyword>
<feature type="domain" description="Histidine kinase" evidence="11">
    <location>
        <begin position="421"/>
        <end position="637"/>
    </location>
</feature>
<reference evidence="15 16" key="1">
    <citation type="submission" date="2017-06" db="EMBL/GenBank/DDBJ databases">
        <authorList>
            <person name="Kim H.J."/>
            <person name="Triplett B.A."/>
        </authorList>
    </citation>
    <scope>NUCLEOTIDE SEQUENCE [LARGE SCALE GENOMIC DNA]</scope>
    <source>
        <strain evidence="15 16">DSM 14713</strain>
    </source>
</reference>
<dbReference type="CDD" id="cd00082">
    <property type="entry name" value="HisKA"/>
    <property type="match status" value="1"/>
</dbReference>
<dbReference type="NCBIfam" id="TIGR00229">
    <property type="entry name" value="sensory_box"/>
    <property type="match status" value="1"/>
</dbReference>
<dbReference type="InterPro" id="IPR005467">
    <property type="entry name" value="His_kinase_dom"/>
</dbReference>
<evidence type="ECO:0000313" key="16">
    <source>
        <dbReference type="Proteomes" id="UP000217289"/>
    </source>
</evidence>
<name>A0A250IDV4_9BACT</name>
<feature type="transmembrane region" description="Helical" evidence="10">
    <location>
        <begin position="12"/>
        <end position="37"/>
    </location>
</feature>